<gene>
    <name evidence="1" type="ORF">M9H77_12486</name>
</gene>
<keyword evidence="2" id="KW-1185">Reference proteome</keyword>
<proteinExistence type="predicted"/>
<evidence type="ECO:0000313" key="2">
    <source>
        <dbReference type="Proteomes" id="UP001060085"/>
    </source>
</evidence>
<evidence type="ECO:0000313" key="1">
    <source>
        <dbReference type="EMBL" id="KAI5672122.1"/>
    </source>
</evidence>
<dbReference type="EMBL" id="CM044703">
    <property type="protein sequence ID" value="KAI5672122.1"/>
    <property type="molecule type" value="Genomic_DNA"/>
</dbReference>
<protein>
    <submittedName>
        <fullName evidence="1">Uncharacterized protein</fullName>
    </submittedName>
</protein>
<dbReference type="Proteomes" id="UP001060085">
    <property type="component" value="Linkage Group LG03"/>
</dbReference>
<comment type="caution">
    <text evidence="1">The sequence shown here is derived from an EMBL/GenBank/DDBJ whole genome shotgun (WGS) entry which is preliminary data.</text>
</comment>
<name>A0ACC0BHL8_CATRO</name>
<sequence length="216" mass="24882">MEDLAQLHQTISFFPSNSYLCFEIYFKEIKLFSLVFIEHRDRLTSLNSLGTYLEKRYFIEFNSISCAIPRVDDYDFNITNCVSCVLGVQDRRSMEKELSTILEDLLISLSLNPSSLCYEVSLEELNSSLDSYTFQVSLIDDTSLVELNIVNFALEFNMNPPQHVCTITSTRGRRYTMEFKGQGENVGGKLILCYGDLTMRFSSNIFLFYLVFPSKS</sequence>
<accession>A0ACC0BHL8</accession>
<reference evidence="2" key="1">
    <citation type="journal article" date="2023" name="Nat. Plants">
        <title>Single-cell RNA sequencing provides a high-resolution roadmap for understanding the multicellular compartmentation of specialized metabolism.</title>
        <authorList>
            <person name="Sun S."/>
            <person name="Shen X."/>
            <person name="Li Y."/>
            <person name="Li Y."/>
            <person name="Wang S."/>
            <person name="Li R."/>
            <person name="Zhang H."/>
            <person name="Shen G."/>
            <person name="Guo B."/>
            <person name="Wei J."/>
            <person name="Xu J."/>
            <person name="St-Pierre B."/>
            <person name="Chen S."/>
            <person name="Sun C."/>
        </authorList>
    </citation>
    <scope>NUCLEOTIDE SEQUENCE [LARGE SCALE GENOMIC DNA]</scope>
</reference>
<organism evidence="1 2">
    <name type="scientific">Catharanthus roseus</name>
    <name type="common">Madagascar periwinkle</name>
    <name type="synonym">Vinca rosea</name>
    <dbReference type="NCBI Taxonomy" id="4058"/>
    <lineage>
        <taxon>Eukaryota</taxon>
        <taxon>Viridiplantae</taxon>
        <taxon>Streptophyta</taxon>
        <taxon>Embryophyta</taxon>
        <taxon>Tracheophyta</taxon>
        <taxon>Spermatophyta</taxon>
        <taxon>Magnoliopsida</taxon>
        <taxon>eudicotyledons</taxon>
        <taxon>Gunneridae</taxon>
        <taxon>Pentapetalae</taxon>
        <taxon>asterids</taxon>
        <taxon>lamiids</taxon>
        <taxon>Gentianales</taxon>
        <taxon>Apocynaceae</taxon>
        <taxon>Rauvolfioideae</taxon>
        <taxon>Vinceae</taxon>
        <taxon>Catharanthinae</taxon>
        <taxon>Catharanthus</taxon>
    </lineage>
</organism>